<evidence type="ECO:0008006" key="3">
    <source>
        <dbReference type="Google" id="ProtNLM"/>
    </source>
</evidence>
<sequence length="258" mass="29326">MDSKLFEYTLNKVKTARVETEPFPHVFIRDIFHPSFYPCILDKLPDGRASQKTSPYKAFRAKRYLVKLTNNKGEKIQPGAGHFNDATAKVLDAKFWADFTNLYASPELGQQWVETLGATTAQRYNRTGEDWNITFSYRMDLSRDLSGYGIGPHTDTDFKWVTTLYYLPSTTKHAGVGTAIMMSRSGKLQKAGTKHMSWGPDWKVNFRAPFIPNSVLAFAPCWHSWHGVPKVKEKVQRDTLQGFIVSSKRTEKFPCGTG</sequence>
<dbReference type="Proteomes" id="UP001190700">
    <property type="component" value="Unassembled WGS sequence"/>
</dbReference>
<gene>
    <name evidence="1" type="ORF">CYMTET_18565</name>
</gene>
<evidence type="ECO:0000313" key="1">
    <source>
        <dbReference type="EMBL" id="KAK3273184.1"/>
    </source>
</evidence>
<organism evidence="1 2">
    <name type="scientific">Cymbomonas tetramitiformis</name>
    <dbReference type="NCBI Taxonomy" id="36881"/>
    <lineage>
        <taxon>Eukaryota</taxon>
        <taxon>Viridiplantae</taxon>
        <taxon>Chlorophyta</taxon>
        <taxon>Pyramimonadophyceae</taxon>
        <taxon>Pyramimonadales</taxon>
        <taxon>Pyramimonadaceae</taxon>
        <taxon>Cymbomonas</taxon>
    </lineage>
</organism>
<comment type="caution">
    <text evidence="1">The sequence shown here is derived from an EMBL/GenBank/DDBJ whole genome shotgun (WGS) entry which is preliminary data.</text>
</comment>
<dbReference type="Gene3D" id="2.60.120.620">
    <property type="entry name" value="q2cbj1_9rhob like domain"/>
    <property type="match status" value="1"/>
</dbReference>
<protein>
    <recommendedName>
        <fullName evidence="3">Fe2OG dioxygenase domain-containing protein</fullName>
    </recommendedName>
</protein>
<accession>A0AAE0L645</accession>
<proteinExistence type="predicted"/>
<keyword evidence="2" id="KW-1185">Reference proteome</keyword>
<dbReference type="AlphaFoldDB" id="A0AAE0L645"/>
<name>A0AAE0L645_9CHLO</name>
<dbReference type="EMBL" id="LGRX02008610">
    <property type="protein sequence ID" value="KAK3273184.1"/>
    <property type="molecule type" value="Genomic_DNA"/>
</dbReference>
<evidence type="ECO:0000313" key="2">
    <source>
        <dbReference type="Proteomes" id="UP001190700"/>
    </source>
</evidence>
<reference evidence="1 2" key="1">
    <citation type="journal article" date="2015" name="Genome Biol. Evol.">
        <title>Comparative Genomics of a Bacterivorous Green Alga Reveals Evolutionary Causalities and Consequences of Phago-Mixotrophic Mode of Nutrition.</title>
        <authorList>
            <person name="Burns J.A."/>
            <person name="Paasch A."/>
            <person name="Narechania A."/>
            <person name="Kim E."/>
        </authorList>
    </citation>
    <scope>NUCLEOTIDE SEQUENCE [LARGE SCALE GENOMIC DNA]</scope>
    <source>
        <strain evidence="1 2">PLY_AMNH</strain>
    </source>
</reference>